<name>A0ABP9YTF3_9FUNG</name>
<dbReference type="InterPro" id="IPR043129">
    <property type="entry name" value="ATPase_NBD"/>
</dbReference>
<dbReference type="PANTHER" id="PTHR14187:SF5">
    <property type="entry name" value="HEAT SHOCK 70 KDA PROTEIN 12A"/>
    <property type="match status" value="1"/>
</dbReference>
<dbReference type="PANTHER" id="PTHR14187">
    <property type="entry name" value="ALPHA KINASE/ELONGATION FACTOR 2 KINASE"/>
    <property type="match status" value="1"/>
</dbReference>
<protein>
    <submittedName>
        <fullName evidence="1">Uncharacterized protein</fullName>
    </submittedName>
</protein>
<evidence type="ECO:0000313" key="2">
    <source>
        <dbReference type="Proteomes" id="UP001473302"/>
    </source>
</evidence>
<evidence type="ECO:0000313" key="1">
    <source>
        <dbReference type="EMBL" id="GAA5810153.1"/>
    </source>
</evidence>
<dbReference type="EMBL" id="BAABUK010000006">
    <property type="protein sequence ID" value="GAA5810153.1"/>
    <property type="molecule type" value="Genomic_DNA"/>
</dbReference>
<gene>
    <name evidence="1" type="ORF">MFLAVUS_003572</name>
</gene>
<dbReference type="SUPFAM" id="SSF53067">
    <property type="entry name" value="Actin-like ATPase domain"/>
    <property type="match status" value="1"/>
</dbReference>
<keyword evidence="2" id="KW-1185">Reference proteome</keyword>
<comment type="caution">
    <text evidence="1">The sequence shown here is derived from an EMBL/GenBank/DDBJ whole genome shotgun (WGS) entry which is preliminary data.</text>
</comment>
<accession>A0ABP9YTF3</accession>
<organism evidence="1 2">
    <name type="scientific">Mucor flavus</name>
    <dbReference type="NCBI Taxonomy" id="439312"/>
    <lineage>
        <taxon>Eukaryota</taxon>
        <taxon>Fungi</taxon>
        <taxon>Fungi incertae sedis</taxon>
        <taxon>Mucoromycota</taxon>
        <taxon>Mucoromycotina</taxon>
        <taxon>Mucoromycetes</taxon>
        <taxon>Mucorales</taxon>
        <taxon>Mucorineae</taxon>
        <taxon>Mucoraceae</taxon>
        <taxon>Mucor</taxon>
    </lineage>
</organism>
<proteinExistence type="predicted"/>
<sequence length="303" mass="34335">MGGIGRVGRVLVKKDSVLFFITVRTLWNEMQRSLMRTVGKEADLIKDEDHENRLLIIDESSVVSLHSENQKTDFQDVRLDDKYIICDPGGDTVNILTFETVESLTSDYADTLRRCHLAADFSEGVPAEDEREKKERDKLFSPVIDKCIEEFKPYFGRRSGGFRFLICNHDKSLKTHIGPISKGPIDKGDSHDGQYFKHMFLVLRDAKIVPSLKLYLPDGVANVTLVFIKKANDDIERTYLVGGFGMSPYLQKRIFKAFWVKGISFPNSQYKIGALITNYRGDSTVMRSAMIRATGVGRRGPVL</sequence>
<dbReference type="Proteomes" id="UP001473302">
    <property type="component" value="Unassembled WGS sequence"/>
</dbReference>
<reference evidence="1 2" key="1">
    <citation type="submission" date="2024-04" db="EMBL/GenBank/DDBJ databases">
        <title>genome sequences of Mucor flavus KT1a and Helicostylum pulchrum KT1b strains isolated from the surface of a dry-aged beef.</title>
        <authorList>
            <person name="Toyotome T."/>
            <person name="Hosono M."/>
            <person name="Torimaru M."/>
            <person name="Fukuda K."/>
            <person name="Mikami N."/>
        </authorList>
    </citation>
    <scope>NUCLEOTIDE SEQUENCE [LARGE SCALE GENOMIC DNA]</scope>
    <source>
        <strain evidence="1 2">KT1a</strain>
    </source>
</reference>